<dbReference type="GO" id="GO:0016787">
    <property type="term" value="F:hydrolase activity"/>
    <property type="evidence" value="ECO:0007669"/>
    <property type="project" value="InterPro"/>
</dbReference>
<dbReference type="EMBL" id="JAFLQZ010000008">
    <property type="protein sequence ID" value="MBO0358955.1"/>
    <property type="molecule type" value="Genomic_DNA"/>
</dbReference>
<feature type="domain" description="Phospholipase/carboxylesterase/thioesterase" evidence="1">
    <location>
        <begin position="25"/>
        <end position="218"/>
    </location>
</feature>
<organism evidence="2 3">
    <name type="scientific">Hymenobacter telluris</name>
    <dbReference type="NCBI Taxonomy" id="2816474"/>
    <lineage>
        <taxon>Bacteria</taxon>
        <taxon>Pseudomonadati</taxon>
        <taxon>Bacteroidota</taxon>
        <taxon>Cytophagia</taxon>
        <taxon>Cytophagales</taxon>
        <taxon>Hymenobacteraceae</taxon>
        <taxon>Hymenobacter</taxon>
    </lineage>
</organism>
<proteinExistence type="predicted"/>
<dbReference type="Pfam" id="PF02230">
    <property type="entry name" value="Abhydrolase_2"/>
    <property type="match status" value="1"/>
</dbReference>
<evidence type="ECO:0000259" key="1">
    <source>
        <dbReference type="Pfam" id="PF02230"/>
    </source>
</evidence>
<dbReference type="Proteomes" id="UP000664144">
    <property type="component" value="Unassembled WGS sequence"/>
</dbReference>
<accession>A0A939EYM2</accession>
<dbReference type="InterPro" id="IPR029058">
    <property type="entry name" value="AB_hydrolase_fold"/>
</dbReference>
<dbReference type="InterPro" id="IPR003140">
    <property type="entry name" value="PLipase/COase/thioEstase"/>
</dbReference>
<dbReference type="Gene3D" id="3.40.50.1820">
    <property type="entry name" value="alpha/beta hydrolase"/>
    <property type="match status" value="1"/>
</dbReference>
<comment type="caution">
    <text evidence="2">The sequence shown here is derived from an EMBL/GenBank/DDBJ whole genome shotgun (WGS) entry which is preliminary data.</text>
</comment>
<reference evidence="2" key="1">
    <citation type="submission" date="2021-03" db="EMBL/GenBank/DDBJ databases">
        <authorList>
            <person name="Kim M.K."/>
        </authorList>
    </citation>
    <scope>NUCLEOTIDE SEQUENCE</scope>
    <source>
        <strain evidence="2">BT186</strain>
    </source>
</reference>
<sequence>MTAQEHHLAVTRTARYFQLGDVSAQTRQVWVVCHGYGQLAEYFIRHFAVLVAADPTLVVVAPEGLSRFYLENNTNGRGRIGATWMTREDRLAEIDDYVHYLNQLTDRILAAASGNVRVTVLGFSQGAATVSRWLTRARFKPVRLVLWAGVFPPDMELPVAAQLLRGLPVTLVAGTQDPFVAPDKLAMQQQFLKKLGVEPEVLRFEGNHTLHAETLRHIHSRSSLADFA</sequence>
<evidence type="ECO:0000313" key="2">
    <source>
        <dbReference type="EMBL" id="MBO0358955.1"/>
    </source>
</evidence>
<keyword evidence="3" id="KW-1185">Reference proteome</keyword>
<dbReference type="AlphaFoldDB" id="A0A939EYM2"/>
<gene>
    <name evidence="2" type="ORF">J0X19_13435</name>
</gene>
<name>A0A939EYM2_9BACT</name>
<dbReference type="SUPFAM" id="SSF53474">
    <property type="entry name" value="alpha/beta-Hydrolases"/>
    <property type="match status" value="1"/>
</dbReference>
<evidence type="ECO:0000313" key="3">
    <source>
        <dbReference type="Proteomes" id="UP000664144"/>
    </source>
</evidence>
<dbReference type="RefSeq" id="WP_206984885.1">
    <property type="nucleotide sequence ID" value="NZ_JAFLQZ010000008.1"/>
</dbReference>
<protein>
    <submittedName>
        <fullName evidence="2">Phospholipase</fullName>
    </submittedName>
</protein>